<feature type="region of interest" description="Disordered" evidence="1">
    <location>
        <begin position="2344"/>
        <end position="2367"/>
    </location>
</feature>
<keyword evidence="2" id="KW-0472">Membrane</keyword>
<dbReference type="PROSITE" id="PS50125">
    <property type="entry name" value="GUANYLATE_CYCLASE_2"/>
    <property type="match status" value="1"/>
</dbReference>
<feature type="compositionally biased region" description="Low complexity" evidence="1">
    <location>
        <begin position="2830"/>
        <end position="2841"/>
    </location>
</feature>
<feature type="region of interest" description="Disordered" evidence="1">
    <location>
        <begin position="2786"/>
        <end position="2808"/>
    </location>
</feature>
<evidence type="ECO:0000313" key="5">
    <source>
        <dbReference type="EMBL" id="GIL47844.1"/>
    </source>
</evidence>
<dbReference type="Gene3D" id="3.40.190.10">
    <property type="entry name" value="Periplasmic binding protein-like II"/>
    <property type="match status" value="1"/>
</dbReference>
<feature type="compositionally biased region" description="Gly residues" evidence="1">
    <location>
        <begin position="1022"/>
        <end position="1046"/>
    </location>
</feature>
<sequence>MSCQSPRPGFWYMMMLLIALLLICLTASCGAQSESVIVSARMPTFFPELYKSCTHGNSTAKRPTLLGFMALCADPVAQIGRPLQVRIRKPSLFDKTSSVLYNTISRRVQKFGSAMAIDVLCDPVQLPSTTAATAAAASTAAAAPAPALAPSIPLTPSATAMAYSGSDDDWYGFWTGSLGGLGSAAEAGSLLDLGELLHGDAILDWEDVFRSLEMAVSYNGKVFALPLHPTPLLLLYRRDLLGSAEEVPASWDQLLDKATELHGRDLDGDGRPEAGICARWYAGCPGAVSSFAHALLATYMQADYLSQGIYFQTVNGDGGDEPSLEPLLDSPAAVDAMELLLKLRRVGFDPTAEADMGDGLFPGFIGAGNSTKSGAPSTSTLCADPVTRPFLEGRCVFSLSTFFDFKAASHTSSPTNALRGHLGAAPIPGSSRVLLRNGEGEGSQLAKDWRLVNCSQVTCPLATGRSDTARDRYGIQRPVNRSPYIPASMMAVNYNNNKSAMLNLTSAAANLISFYLASDVASPGTGLEMVLDPATDFSPIRKSQMTLELWTAAGYNNSDAAAVLPAYQMTLESSNPAFELRMKGQEKYGDIFEAMLGVLLSSNGTTDVRSILVAASNELRAAFNTAVMPYAAILYNKSINDGHTMVRPRFPPSSPPPRPLPPLSATGGGSHSATSLTEARNVQMPSWGVTVVSLTGVTVLVAALLLFLWRVRVRGFRRNKACDPPGLGPDTTLLLSDIADSTALWEILPADVMDRSVRLHSMAVRYLLVRHRGYESATEGDAFIAAFGNPLAALNFACDLQVLLLRVEWPEELLETPEAAAVYVVPAVSFSNFSRRRPRSDCSTYSCTSCMGSSPPAGHQGSGAAYSNHFASSADLGMCSYNDGALDSCLDTVPSLRVAASENSVLVVHGAGCVSGGATAVNTGCHVDQSLPSGTPLSQLMCLPLSGSFADGSTSGGGSASAAVVAAACGALTPRLHDLQLQAQRRGSSAICPRSGQSSAVPPYGVRSLGAVQQNTDSGTDSDGGGAAAAGLGGGTAGSTESGGGEATTSATGWATAMVPIGGGGGVRIPSSSPGGGAARLFWDLRHRGNHAAVGNCYSGMSRSGSSNAMAAAFASASMPPVPSSTPLGAGSGPSFKAAIGGGSGAAASIGGSLPSRSRLASVVSADGKVPAAFFEDWKSDPNPGFSQDAVSRSGPSRHAARAALQNDDDEAAPGAASAASGACTVGSPILSHVRRGSLVFPRVSDLQLQQSPLSMSPSGAISTATMSQPNVMSQPGTRAGAWRQEHSPVYLPYRQLRTFTSPQQPWEVPSSSPTRAYHTNIPLPGPLGPSAPALAVGITGFCGSAGRGRVLAAPAGRRRLSVNTSLTIRPSYASATETVAVPSYPATRSSIDLHPPPAAAAATGLATTTASMHGSGASTDSGALEPVGPPCIASTSRLGQVQDVPTSDNENTGAIVSAGYFDSVMNTSGIGSEHIAANGGGFNSTGLSQRRMRFSSEFILTEVTAAMGSDVYNAGEIDPSKGDEESLDIRGLPQPSTITFSSRRRGGSSAGAVTFSTVAAAAEMQMPSNILGDPMLLPMVLGVAGRSRSGSLRRGQGNRAMEFLRRLHCRGGSGGGGGGGGAVVTGGGLDSQAPSMTGPTASAFARRTSCYFGEESMPNGSNGLSGEDGADLLSTSRTALPGPGSFVRRDGSVAKLQVLETCVSYLSYMQRLWQLTDCGHQDAVLIHRGLRLRLGIHTGLRSPSEIALNRATGRTAYSGAFLAVAREVSNAGPGGCIMLSEMARRRLVARGAFKPGSLLGCLYMGHYSVSLPVASEIHEPCLRQTSCGDRCPGATSRPGGLGGGGGGGSAAAFGIVCETVDSGTTLGSLPATGMGCSGSAAATAAPVLPESLRGAPPGLALYQVVGGAAELFTARWMLQPKLKRCGPCQLLGSPEAPVRGGGLAVAEVQVQGINAIMAWNLELGSEALRLCLAAFQRLATARYTGGGGGSTNPGLYFSSDDSDDYVNTAVSTGGRGGRREGHGCGDCRGTAAAVVSSPSNPGGGGFLSTGRMLVVSEDVMTVVAWAADVQTVLARLPWRDELLVHEYCAEVAVSRNAWEGAVAAAAASKAAVVSATAAAAPSPSTPVSTASSHSRQLSGGLLSGARARLGLPALSSKVRAAALPLLAPATAMMAAATPPSLQCSPSQPPPVSTIALATAISRISCCDGGGGSGGAIMEGMASIRSASGEPTPRISMEASSVDGSTQPLRMQSPMAGSSRAKGSEHFRTDLSARPDRNVRSACVGVKGSWNEEGSESGAAGASVRATAATGHLPSDIRRLNSWDCSMDAHIAADGGGENSVEAGVGMGGSGSAGNPTSWQDVPGPRYWTESLPNSRIRDNRKAVNSTTPPIPIPVSASDRTQRTNSNSGAAATATAAAAAAAVVGAAPVAIGPLVGSVTACSLVKLPPDPPQLADATSAGSRPDSGNRNRLQFPQPIATALSNLPVPRTPTMTSLEGVLPVSSPLAPPPELPPPGQMLVSWMSMHQCGPGTGGTPQDAAACSSASTRSRSGSSATWRIRNMAQATSPIGALISEAVVAACPATATVGTSAIFTSAAGSSLGAQPVPSTSSNAGGLQSTSRHRPGNRSWARQMASITNDAKSGSGHRSLELTAALEVYEPEVCRMELTNPLVQSAAALAASGGGGISPGSDMVVLFRGLRLRIGMDVGWLQGTLSKTSGRISYRGRPVQRARRFASMAKAGQVLCSRELVAALTPATKTAAATAAGLAAGISASAYQRASLASDTQFTARQAPQHQLHQQQLAQHLQQSAMAGAPAVMASAIPPASEARGRPSLSRPLSSPSPLLPLSPLPSPSMSPSPLLSPPLPSGGSRTGSAMRLSGPFTRQLLQLASGPTCKNLQPGGHASVGPGSGADAAGQHLRDMRDLMCTSYVTGCTVRLRVEQITTPGKQHGMCLLTWQRVEPDEEQQHSQQPHMRDQYQQQQQQRPPQPKPQQHPQAGRRSQLQPGRSQHYVYSQPQSEPLASGTENASGPAPGFPTLYE</sequence>
<accession>A0A8J4EV07</accession>
<organism evidence="5 6">
    <name type="scientific">Volvox africanus</name>
    <dbReference type="NCBI Taxonomy" id="51714"/>
    <lineage>
        <taxon>Eukaryota</taxon>
        <taxon>Viridiplantae</taxon>
        <taxon>Chlorophyta</taxon>
        <taxon>core chlorophytes</taxon>
        <taxon>Chlorophyceae</taxon>
        <taxon>CS clade</taxon>
        <taxon>Chlamydomonadales</taxon>
        <taxon>Volvocaceae</taxon>
        <taxon>Volvox</taxon>
    </lineage>
</organism>
<feature type="region of interest" description="Disordered" evidence="1">
    <location>
        <begin position="2452"/>
        <end position="2471"/>
    </location>
</feature>
<dbReference type="PANTHER" id="PTHR43081:SF1">
    <property type="entry name" value="ADENYLATE CYCLASE, TERMINAL-DIFFERENTIATION SPECIFIC"/>
    <property type="match status" value="1"/>
</dbReference>
<evidence type="ECO:0000313" key="6">
    <source>
        <dbReference type="Proteomes" id="UP000747399"/>
    </source>
</evidence>
<protein>
    <recommendedName>
        <fullName evidence="4">Guanylate cyclase domain-containing protein</fullName>
    </recommendedName>
</protein>
<feature type="chain" id="PRO_5035182910" description="Guanylate cyclase domain-containing protein" evidence="3">
    <location>
        <begin position="32"/>
        <end position="3039"/>
    </location>
</feature>
<feature type="region of interest" description="Disordered" evidence="1">
    <location>
        <begin position="2598"/>
        <end position="2628"/>
    </location>
</feature>
<feature type="compositionally biased region" description="Polar residues" evidence="1">
    <location>
        <begin position="2238"/>
        <end position="2250"/>
    </location>
</feature>
<evidence type="ECO:0000256" key="1">
    <source>
        <dbReference type="SAM" id="MobiDB-lite"/>
    </source>
</evidence>
<dbReference type="GO" id="GO:0035556">
    <property type="term" value="P:intracellular signal transduction"/>
    <property type="evidence" value="ECO:0007669"/>
    <property type="project" value="InterPro"/>
</dbReference>
<comment type="caution">
    <text evidence="5">The sequence shown here is derived from an EMBL/GenBank/DDBJ whole genome shotgun (WGS) entry which is preliminary data.</text>
</comment>
<feature type="compositionally biased region" description="Polar residues" evidence="1">
    <location>
        <begin position="2998"/>
        <end position="3027"/>
    </location>
</feature>
<feature type="compositionally biased region" description="Polar residues" evidence="1">
    <location>
        <begin position="2598"/>
        <end position="2618"/>
    </location>
</feature>
<dbReference type="Proteomes" id="UP000747399">
    <property type="component" value="Unassembled WGS sequence"/>
</dbReference>
<gene>
    <name evidence="5" type="ORF">Vafri_4494</name>
</gene>
<feature type="region of interest" description="Disordered" evidence="1">
    <location>
        <begin position="1177"/>
        <end position="1221"/>
    </location>
</feature>
<name>A0A8J4EV07_9CHLO</name>
<feature type="region of interest" description="Disordered" evidence="1">
    <location>
        <begin position="1520"/>
        <end position="1546"/>
    </location>
</feature>
<keyword evidence="2" id="KW-1133">Transmembrane helix</keyword>
<dbReference type="InterPro" id="IPR001054">
    <property type="entry name" value="A/G_cyclase"/>
</dbReference>
<evidence type="ECO:0000256" key="2">
    <source>
        <dbReference type="SAM" id="Phobius"/>
    </source>
</evidence>
<keyword evidence="6" id="KW-1185">Reference proteome</keyword>
<dbReference type="GO" id="GO:0009190">
    <property type="term" value="P:cyclic nucleotide biosynthetic process"/>
    <property type="evidence" value="ECO:0007669"/>
    <property type="project" value="InterPro"/>
</dbReference>
<feature type="compositionally biased region" description="Low complexity" evidence="1">
    <location>
        <begin position="2788"/>
        <end position="2808"/>
    </location>
</feature>
<feature type="compositionally biased region" description="Low complexity" evidence="1">
    <location>
        <begin position="2538"/>
        <end position="2554"/>
    </location>
</feature>
<dbReference type="Gene3D" id="3.30.70.1230">
    <property type="entry name" value="Nucleotide cyclase"/>
    <property type="match status" value="3"/>
</dbReference>
<keyword evidence="2" id="KW-0812">Transmembrane</keyword>
<dbReference type="SUPFAM" id="SSF53850">
    <property type="entry name" value="Periplasmic binding protein-like II"/>
    <property type="match status" value="1"/>
</dbReference>
<feature type="region of interest" description="Disordered" evidence="1">
    <location>
        <begin position="2824"/>
        <end position="2876"/>
    </location>
</feature>
<dbReference type="PANTHER" id="PTHR43081">
    <property type="entry name" value="ADENYLATE CYCLASE, TERMINAL-DIFFERENTIATION SPECIFIC-RELATED"/>
    <property type="match status" value="1"/>
</dbReference>
<feature type="region of interest" description="Disordered" evidence="1">
    <location>
        <begin position="2960"/>
        <end position="3039"/>
    </location>
</feature>
<dbReference type="EMBL" id="BNCO01000005">
    <property type="protein sequence ID" value="GIL47844.1"/>
    <property type="molecule type" value="Genomic_DNA"/>
</dbReference>
<evidence type="ECO:0000259" key="4">
    <source>
        <dbReference type="PROSITE" id="PS50125"/>
    </source>
</evidence>
<feature type="compositionally biased region" description="Pro residues" evidence="1">
    <location>
        <begin position="649"/>
        <end position="662"/>
    </location>
</feature>
<feature type="region of interest" description="Disordered" evidence="1">
    <location>
        <begin position="1013"/>
        <end position="1051"/>
    </location>
</feature>
<dbReference type="InterPro" id="IPR050697">
    <property type="entry name" value="Adenylyl/Guanylyl_Cyclase_3/4"/>
</dbReference>
<feature type="compositionally biased region" description="Polar residues" evidence="1">
    <location>
        <begin position="1185"/>
        <end position="1195"/>
    </location>
</feature>
<feature type="region of interest" description="Disordered" evidence="1">
    <location>
        <begin position="645"/>
        <end position="675"/>
    </location>
</feature>
<feature type="compositionally biased region" description="Polar residues" evidence="1">
    <location>
        <begin position="2458"/>
        <end position="2471"/>
    </location>
</feature>
<feature type="region of interest" description="Disordered" evidence="1">
    <location>
        <begin position="2227"/>
        <end position="2268"/>
    </location>
</feature>
<dbReference type="InterPro" id="IPR029787">
    <property type="entry name" value="Nucleotide_cyclase"/>
</dbReference>
<keyword evidence="3" id="KW-0732">Signal</keyword>
<feature type="compositionally biased region" description="Pro residues" evidence="1">
    <location>
        <begin position="2842"/>
        <end position="2865"/>
    </location>
</feature>
<feature type="compositionally biased region" description="Basic and acidic residues" evidence="1">
    <location>
        <begin position="1520"/>
        <end position="1529"/>
    </location>
</feature>
<feature type="region of interest" description="Disordered" evidence="1">
    <location>
        <begin position="2382"/>
        <end position="2409"/>
    </location>
</feature>
<feature type="signal peptide" evidence="3">
    <location>
        <begin position="1"/>
        <end position="31"/>
    </location>
</feature>
<feature type="domain" description="Guanylate cyclase" evidence="4">
    <location>
        <begin position="732"/>
        <end position="790"/>
    </location>
</feature>
<reference evidence="5" key="1">
    <citation type="journal article" date="2021" name="Proc. Natl. Acad. Sci. U.S.A.">
        <title>Three genomes in the algal genus Volvox reveal the fate of a haploid sex-determining region after a transition to homothallism.</title>
        <authorList>
            <person name="Yamamoto K."/>
            <person name="Hamaji T."/>
            <person name="Kawai-Toyooka H."/>
            <person name="Matsuzaki R."/>
            <person name="Takahashi F."/>
            <person name="Nishimura Y."/>
            <person name="Kawachi M."/>
            <person name="Noguchi H."/>
            <person name="Minakuchi Y."/>
            <person name="Umen J.G."/>
            <person name="Toyoda A."/>
            <person name="Nozaki H."/>
        </authorList>
    </citation>
    <scope>NUCLEOTIDE SEQUENCE</scope>
    <source>
        <strain evidence="5">NIES-3780</strain>
    </source>
</reference>
<feature type="region of interest" description="Disordered" evidence="1">
    <location>
        <begin position="2529"/>
        <end position="2554"/>
    </location>
</feature>
<dbReference type="SUPFAM" id="SSF55073">
    <property type="entry name" value="Nucleotide cyclase"/>
    <property type="match status" value="2"/>
</dbReference>
<evidence type="ECO:0000256" key="3">
    <source>
        <dbReference type="SAM" id="SignalP"/>
    </source>
</evidence>
<proteinExistence type="predicted"/>
<feature type="transmembrane region" description="Helical" evidence="2">
    <location>
        <begin position="687"/>
        <end position="709"/>
    </location>
</feature>
<dbReference type="PROSITE" id="PS51257">
    <property type="entry name" value="PROKAR_LIPOPROTEIN"/>
    <property type="match status" value="1"/>
</dbReference>